<comment type="caution">
    <text evidence="2">The sequence shown here is derived from an EMBL/GenBank/DDBJ whole genome shotgun (WGS) entry which is preliminary data.</text>
</comment>
<dbReference type="PANTHER" id="PTHR46791">
    <property type="entry name" value="EXPRESSED PROTEIN"/>
    <property type="match status" value="1"/>
</dbReference>
<dbReference type="Pfam" id="PF24764">
    <property type="entry name" value="rva_4"/>
    <property type="match status" value="1"/>
</dbReference>
<accession>A0A9W9YE29</accession>
<proteinExistence type="predicted"/>
<dbReference type="OrthoDB" id="5976071at2759"/>
<evidence type="ECO:0000313" key="3">
    <source>
        <dbReference type="Proteomes" id="UP001163046"/>
    </source>
</evidence>
<name>A0A9W9YE29_9CNID</name>
<dbReference type="PANTHER" id="PTHR46791:SF4">
    <property type="match status" value="1"/>
</dbReference>
<keyword evidence="3" id="KW-1185">Reference proteome</keyword>
<dbReference type="Proteomes" id="UP001163046">
    <property type="component" value="Unassembled WGS sequence"/>
</dbReference>
<feature type="domain" description="Integrase core" evidence="1">
    <location>
        <begin position="2"/>
        <end position="109"/>
    </location>
</feature>
<gene>
    <name evidence="2" type="ORF">OS493_022743</name>
</gene>
<dbReference type="AlphaFoldDB" id="A0A9W9YE29"/>
<protein>
    <recommendedName>
        <fullName evidence="1">Integrase core domain-containing protein</fullName>
    </recommendedName>
</protein>
<organism evidence="2 3">
    <name type="scientific">Desmophyllum pertusum</name>
    <dbReference type="NCBI Taxonomy" id="174260"/>
    <lineage>
        <taxon>Eukaryota</taxon>
        <taxon>Metazoa</taxon>
        <taxon>Cnidaria</taxon>
        <taxon>Anthozoa</taxon>
        <taxon>Hexacorallia</taxon>
        <taxon>Scleractinia</taxon>
        <taxon>Caryophylliina</taxon>
        <taxon>Caryophylliidae</taxon>
        <taxon>Desmophyllum</taxon>
    </lineage>
</organism>
<evidence type="ECO:0000313" key="2">
    <source>
        <dbReference type="EMBL" id="KAJ7330220.1"/>
    </source>
</evidence>
<dbReference type="EMBL" id="MU827793">
    <property type="protein sequence ID" value="KAJ7330220.1"/>
    <property type="molecule type" value="Genomic_DNA"/>
</dbReference>
<evidence type="ECO:0000259" key="1">
    <source>
        <dbReference type="Pfam" id="PF24764"/>
    </source>
</evidence>
<sequence>MIHYRGEGRGSFITGSSVHNTRIERLWREVVHCILFVFKNTFLHLEQIGLLSRDSDIDIFALHYVYTPRINHALAQFVETFNNHGLSTEHGFTPHQLWISGILQHHSSNYSGVRGVIDDTLPDDLIMYGDDPDAPLPQGDDSSGVEVAPILLDIPEHLIVVMHETFHPEEEDGNQGMNIYFQVRQFLFLYFGSTM</sequence>
<reference evidence="2" key="1">
    <citation type="submission" date="2023-01" db="EMBL/GenBank/DDBJ databases">
        <title>Genome assembly of the deep-sea coral Lophelia pertusa.</title>
        <authorList>
            <person name="Herrera S."/>
            <person name="Cordes E."/>
        </authorList>
    </citation>
    <scope>NUCLEOTIDE SEQUENCE</scope>
    <source>
        <strain evidence="2">USNM1676648</strain>
        <tissue evidence="2">Polyp</tissue>
    </source>
</reference>
<dbReference type="InterPro" id="IPR058913">
    <property type="entry name" value="Integrase_dom_put"/>
</dbReference>